<protein>
    <submittedName>
        <fullName evidence="1">10668_t:CDS:1</fullName>
    </submittedName>
</protein>
<proteinExistence type="predicted"/>
<organism evidence="1 2">
    <name type="scientific">Racocetra persica</name>
    <dbReference type="NCBI Taxonomy" id="160502"/>
    <lineage>
        <taxon>Eukaryota</taxon>
        <taxon>Fungi</taxon>
        <taxon>Fungi incertae sedis</taxon>
        <taxon>Mucoromycota</taxon>
        <taxon>Glomeromycotina</taxon>
        <taxon>Glomeromycetes</taxon>
        <taxon>Diversisporales</taxon>
        <taxon>Gigasporaceae</taxon>
        <taxon>Racocetra</taxon>
    </lineage>
</organism>
<accession>A0ACA9SWP6</accession>
<gene>
    <name evidence="1" type="ORF">RPERSI_LOCUS34882</name>
</gene>
<name>A0ACA9SWP6_9GLOM</name>
<sequence>ENKKIKTENEENTKENLSYEKTLKNLNSQINIVLNLFKTKYNTNDPIEKKMEEVVKLAKATTEIVIPPE</sequence>
<dbReference type="EMBL" id="CAJVQC010158449">
    <property type="protein sequence ID" value="CAG8847945.1"/>
    <property type="molecule type" value="Genomic_DNA"/>
</dbReference>
<evidence type="ECO:0000313" key="2">
    <source>
        <dbReference type="Proteomes" id="UP000789920"/>
    </source>
</evidence>
<dbReference type="Proteomes" id="UP000789920">
    <property type="component" value="Unassembled WGS sequence"/>
</dbReference>
<feature type="non-terminal residue" evidence="1">
    <location>
        <position position="1"/>
    </location>
</feature>
<evidence type="ECO:0000313" key="1">
    <source>
        <dbReference type="EMBL" id="CAG8847945.1"/>
    </source>
</evidence>
<keyword evidence="2" id="KW-1185">Reference proteome</keyword>
<reference evidence="1" key="1">
    <citation type="submission" date="2021-06" db="EMBL/GenBank/DDBJ databases">
        <authorList>
            <person name="Kallberg Y."/>
            <person name="Tangrot J."/>
            <person name="Rosling A."/>
        </authorList>
    </citation>
    <scope>NUCLEOTIDE SEQUENCE</scope>
    <source>
        <strain evidence="1">MA461A</strain>
    </source>
</reference>
<comment type="caution">
    <text evidence="1">The sequence shown here is derived from an EMBL/GenBank/DDBJ whole genome shotgun (WGS) entry which is preliminary data.</text>
</comment>